<dbReference type="InterPro" id="IPR011863">
    <property type="entry name" value="HSK-PSP"/>
</dbReference>
<dbReference type="AlphaFoldDB" id="A0A2M9A348"/>
<feature type="binding site" evidence="2">
    <location>
        <begin position="94"/>
        <end position="95"/>
    </location>
    <ligand>
        <name>substrate</name>
    </ligand>
</feature>
<evidence type="ECO:0000256" key="3">
    <source>
        <dbReference type="PIRSR" id="PIRSR611863-3"/>
    </source>
</evidence>
<feature type="binding site" evidence="3">
    <location>
        <position position="155"/>
    </location>
    <ligand>
        <name>Mg(2+)</name>
        <dbReference type="ChEBI" id="CHEBI:18420"/>
    </ligand>
</feature>
<comment type="caution">
    <text evidence="4">The sequence shown here is derived from an EMBL/GenBank/DDBJ whole genome shotgun (WGS) entry which is preliminary data.</text>
</comment>
<evidence type="ECO:0000313" key="5">
    <source>
        <dbReference type="Proteomes" id="UP000231134"/>
    </source>
</evidence>
<feature type="active site" description="Nucleophile" evidence="1">
    <location>
        <position position="11"/>
    </location>
</feature>
<keyword evidence="5" id="KW-1185">Reference proteome</keyword>
<dbReference type="EMBL" id="PGEX01000001">
    <property type="protein sequence ID" value="PJJ40140.1"/>
    <property type="molecule type" value="Genomic_DNA"/>
</dbReference>
<dbReference type="NCBIfam" id="TIGR02137">
    <property type="entry name" value="HSK-PSP"/>
    <property type="match status" value="1"/>
</dbReference>
<feature type="binding site" evidence="2">
    <location>
        <position position="136"/>
    </location>
    <ligand>
        <name>substrate</name>
    </ligand>
</feature>
<protein>
    <submittedName>
        <fullName evidence="4">Phosphoserine phosphatase</fullName>
    </submittedName>
</protein>
<gene>
    <name evidence="4" type="ORF">BGX16_0048</name>
</gene>
<feature type="binding site" evidence="3">
    <location>
        <position position="13"/>
    </location>
    <ligand>
        <name>Mg(2+)</name>
        <dbReference type="ChEBI" id="CHEBI:18420"/>
    </ligand>
</feature>
<accession>A0A2M9A348</accession>
<evidence type="ECO:0000256" key="2">
    <source>
        <dbReference type="PIRSR" id="PIRSR611863-2"/>
    </source>
</evidence>
<dbReference type="Gene3D" id="3.90.1470.10">
    <property type="entry name" value="thrh gene product, domain 2"/>
    <property type="match status" value="1"/>
</dbReference>
<feature type="binding site" evidence="2">
    <location>
        <position position="19"/>
    </location>
    <ligand>
        <name>substrate</name>
    </ligand>
</feature>
<dbReference type="SUPFAM" id="SSF56784">
    <property type="entry name" value="HAD-like"/>
    <property type="match status" value="1"/>
</dbReference>
<comment type="cofactor">
    <cofactor evidence="3">
        <name>Mg(2+)</name>
        <dbReference type="ChEBI" id="CHEBI:18420"/>
    </cofactor>
    <text evidence="3">Binds 1 Mg(2+) ion per subunit.</text>
</comment>
<dbReference type="Pfam" id="PF00702">
    <property type="entry name" value="Hydrolase"/>
    <property type="match status" value="1"/>
</dbReference>
<sequence length="205" mass="23607">MFTKQCIVTLDMEGVLTPEIWIAVAEKTGIPELRLTTRDIQDYDELMRGRLKILERENLKLSDIQEVIGTLPLLDGAMDFLNTLRDEAQVIILSDTFQEFAYPLIKRMNMPSIFCHNLIVKDDKIVDYHLRLQDQKRKTVEMLKTLNFKVFSAGDSFNDTGMLLAADKGSFLFAPQNVTDKFPQLAHANSYKELLDSFHQFQESL</sequence>
<proteinExistence type="predicted"/>
<evidence type="ECO:0000256" key="1">
    <source>
        <dbReference type="PIRSR" id="PIRSR611863-1"/>
    </source>
</evidence>
<dbReference type="Gene3D" id="3.40.50.1000">
    <property type="entry name" value="HAD superfamily/HAD-like"/>
    <property type="match status" value="1"/>
</dbReference>
<reference evidence="4 5" key="1">
    <citation type="submission" date="2017-11" db="EMBL/GenBank/DDBJ databases">
        <title>Animal gut microbial communities from fecal samples from Wisconsin, USA.</title>
        <authorList>
            <person name="Neumann A."/>
        </authorList>
    </citation>
    <scope>NUCLEOTIDE SEQUENCE [LARGE SCALE GENOMIC DNA]</scope>
    <source>
        <strain evidence="4 5">UWS3</strain>
    </source>
</reference>
<evidence type="ECO:0000313" key="4">
    <source>
        <dbReference type="EMBL" id="PJJ40140.1"/>
    </source>
</evidence>
<feature type="binding site" evidence="3">
    <location>
        <position position="11"/>
    </location>
    <ligand>
        <name>Mg(2+)</name>
        <dbReference type="ChEBI" id="CHEBI:18420"/>
    </ligand>
</feature>
<dbReference type="InterPro" id="IPR036412">
    <property type="entry name" value="HAD-like_sf"/>
</dbReference>
<feature type="binding site" evidence="2">
    <location>
        <position position="50"/>
    </location>
    <ligand>
        <name>substrate</name>
    </ligand>
</feature>
<dbReference type="RefSeq" id="WP_100424262.1">
    <property type="nucleotide sequence ID" value="NZ_JAQXKX010000039.1"/>
</dbReference>
<name>A0A2M9A348_9BACT</name>
<dbReference type="OrthoDB" id="9801134at2"/>
<feature type="active site" description="Proton donor" evidence="1">
    <location>
        <position position="13"/>
    </location>
</feature>
<organism evidence="4 5">
    <name type="scientific">Hallerella succinigenes</name>
    <dbReference type="NCBI Taxonomy" id="1896222"/>
    <lineage>
        <taxon>Bacteria</taxon>
        <taxon>Pseudomonadati</taxon>
        <taxon>Fibrobacterota</taxon>
        <taxon>Fibrobacteria</taxon>
        <taxon>Fibrobacterales</taxon>
        <taxon>Fibrobacteraceae</taxon>
        <taxon>Hallerella</taxon>
    </lineage>
</organism>
<dbReference type="Proteomes" id="UP000231134">
    <property type="component" value="Unassembled WGS sequence"/>
</dbReference>
<feature type="binding site" evidence="2">
    <location>
        <position position="158"/>
    </location>
    <ligand>
        <name>substrate</name>
    </ligand>
</feature>
<dbReference type="InterPro" id="IPR023214">
    <property type="entry name" value="HAD_sf"/>
</dbReference>
<dbReference type="NCBIfam" id="NF010109">
    <property type="entry name" value="PRK13582.1"/>
    <property type="match status" value="1"/>
</dbReference>